<evidence type="ECO:0000313" key="4">
    <source>
        <dbReference type="Proteomes" id="UP001335737"/>
    </source>
</evidence>
<dbReference type="InterPro" id="IPR006140">
    <property type="entry name" value="D-isomer_DH_NAD-bd"/>
</dbReference>
<organism evidence="3 4">
    <name type="scientific">Virgibacillus tibetensis</name>
    <dbReference type="NCBI Taxonomy" id="3042313"/>
    <lineage>
        <taxon>Bacteria</taxon>
        <taxon>Bacillati</taxon>
        <taxon>Bacillota</taxon>
        <taxon>Bacilli</taxon>
        <taxon>Bacillales</taxon>
        <taxon>Bacillaceae</taxon>
        <taxon>Virgibacillus</taxon>
    </lineage>
</organism>
<gene>
    <name evidence="3" type="primary">dpsA</name>
    <name evidence="3" type="ORF">QGM71_17210</name>
</gene>
<dbReference type="Pfam" id="PF16924">
    <property type="entry name" value="DpaA_N"/>
    <property type="match status" value="1"/>
</dbReference>
<evidence type="ECO:0000259" key="2">
    <source>
        <dbReference type="Pfam" id="PF16924"/>
    </source>
</evidence>
<dbReference type="NCBIfam" id="TIGR02853">
    <property type="entry name" value="spore_dpaA"/>
    <property type="match status" value="1"/>
</dbReference>
<dbReference type="EMBL" id="JARZFX010000011">
    <property type="protein sequence ID" value="MEC5425227.1"/>
    <property type="molecule type" value="Genomic_DNA"/>
</dbReference>
<sequence length="296" mass="31910">MLTKLNILIMGGDARNLEIITRLSSEGAKVFLVGFDQLSFSEPTIVQTRLDEMDLHSIDAIILPVAGTDLSGEVEATYSEKPVILSEKLVAQTKEHCIIYTGTSNTFLDNLAHSNNRKLVKLFARDDIAVYNSIPTAEGALKLAIEQTDVTVHGADVMVLGFGRVGKTVARLFDAVGATVTVGARKAADIARITEMGLEAMQLSDLEKNISSIDICINTIPYPIVDSKVITEMRQTTLIIDLASSPGGTDFGFAEKRGVKALHALGLPGKTAPKTAGRIIGEVIVELMVENRKFIN</sequence>
<keyword evidence="4" id="KW-1185">Reference proteome</keyword>
<dbReference type="RefSeq" id="WP_327608779.1">
    <property type="nucleotide sequence ID" value="NZ_JARZFX010000011.1"/>
</dbReference>
<reference evidence="3 4" key="1">
    <citation type="journal article" date="2024" name="Int. J. Syst. Evol. Microbiol.">
        <title>Virgibacillus tibetensis sp. nov., isolated from salt lake on the Tibetan Plateau of China.</title>
        <authorList>
            <person name="Phurbu D."/>
            <person name="Liu Z.-X."/>
            <person name="Wang R."/>
            <person name="Zheng Y.-Y."/>
            <person name="Liu H.-C."/>
            <person name="Zhou Y.-G."/>
            <person name="Yu Y.-J."/>
            <person name="Li A.-H."/>
        </authorList>
    </citation>
    <scope>NUCLEOTIDE SEQUENCE [LARGE SCALE GENOMIC DNA]</scope>
    <source>
        <strain evidence="3 4">C22-A2</strain>
    </source>
</reference>
<dbReference type="NCBIfam" id="NF006162">
    <property type="entry name" value="PRK08306.1"/>
    <property type="match status" value="1"/>
</dbReference>
<protein>
    <submittedName>
        <fullName evidence="3">Dipicolinate synthase subunit DpsA</fullName>
    </submittedName>
</protein>
<evidence type="ECO:0000313" key="3">
    <source>
        <dbReference type="EMBL" id="MEC5425227.1"/>
    </source>
</evidence>
<dbReference type="Gene3D" id="3.40.50.720">
    <property type="entry name" value="NAD(P)-binding Rossmann-like Domain"/>
    <property type="match status" value="2"/>
</dbReference>
<dbReference type="InterPro" id="IPR031629">
    <property type="entry name" value="DpaA_N"/>
</dbReference>
<proteinExistence type="predicted"/>
<comment type="caution">
    <text evidence="3">The sequence shown here is derived from an EMBL/GenBank/DDBJ whole genome shotgun (WGS) entry which is preliminary data.</text>
</comment>
<feature type="domain" description="Dipicolinate synthase subunit A N-terminal" evidence="2">
    <location>
        <begin position="7"/>
        <end position="123"/>
    </location>
</feature>
<dbReference type="Proteomes" id="UP001335737">
    <property type="component" value="Unassembled WGS sequence"/>
</dbReference>
<evidence type="ECO:0000259" key="1">
    <source>
        <dbReference type="Pfam" id="PF02826"/>
    </source>
</evidence>
<dbReference type="Pfam" id="PF02826">
    <property type="entry name" value="2-Hacid_dh_C"/>
    <property type="match status" value="1"/>
</dbReference>
<name>A0ABU6KIT7_9BACI</name>
<accession>A0ABU6KIT7</accession>
<dbReference type="InterPro" id="IPR014215">
    <property type="entry name" value="Dipicolinic_acid_synth_A"/>
</dbReference>
<dbReference type="SUPFAM" id="SSF51735">
    <property type="entry name" value="NAD(P)-binding Rossmann-fold domains"/>
    <property type="match status" value="1"/>
</dbReference>
<dbReference type="InterPro" id="IPR036291">
    <property type="entry name" value="NAD(P)-bd_dom_sf"/>
</dbReference>
<feature type="domain" description="D-isomer specific 2-hydroxyacid dehydrogenase NAD-binding" evidence="1">
    <location>
        <begin position="150"/>
        <end position="243"/>
    </location>
</feature>